<evidence type="ECO:0000256" key="18">
    <source>
        <dbReference type="PIRSR" id="PIRSR038895-1"/>
    </source>
</evidence>
<evidence type="ECO:0000256" key="15">
    <source>
        <dbReference type="ARBA" id="ARBA00023136"/>
    </source>
</evidence>
<protein>
    <recommendedName>
        <fullName evidence="17">Folylpolyglutamate synthase</fullName>
        <ecNumber evidence="17">6.3.2.17</ecNumber>
    </recommendedName>
    <alternativeName>
        <fullName evidence="17">Folylpoly-gamma-glutamate synthetase</fullName>
    </alternativeName>
    <alternativeName>
        <fullName evidence="17">Tetrahydrofolylpolyglutamate synthase</fullName>
    </alternativeName>
</protein>
<reference evidence="21" key="1">
    <citation type="submission" date="2019-08" db="EMBL/GenBank/DDBJ databases">
        <title>The improved chromosome-level genome for the pearl oyster Pinctada fucata martensii using PacBio sequencing and Hi-C.</title>
        <authorList>
            <person name="Zheng Z."/>
        </authorList>
    </citation>
    <scope>NUCLEOTIDE SEQUENCE</scope>
    <source>
        <strain evidence="21">ZZ-2019</strain>
        <tissue evidence="21">Adductor muscle</tissue>
    </source>
</reference>
<keyword evidence="10 18" id="KW-0547">Nucleotide-binding</keyword>
<dbReference type="GO" id="GO:0005759">
    <property type="term" value="C:mitochondrial matrix"/>
    <property type="evidence" value="ECO:0007669"/>
    <property type="project" value="UniProtKB-SubCell"/>
</dbReference>
<dbReference type="GO" id="GO:0005829">
    <property type="term" value="C:cytosol"/>
    <property type="evidence" value="ECO:0007669"/>
    <property type="project" value="TreeGrafter"/>
</dbReference>
<evidence type="ECO:0000256" key="13">
    <source>
        <dbReference type="ARBA" id="ARBA00022842"/>
    </source>
</evidence>
<feature type="binding site" evidence="19">
    <location>
        <position position="202"/>
    </location>
    <ligand>
        <name>Mg(2+)</name>
        <dbReference type="ChEBI" id="CHEBI:18420"/>
        <label>1</label>
    </ligand>
</feature>
<evidence type="ECO:0000256" key="19">
    <source>
        <dbReference type="PIRSR" id="PIRSR038895-2"/>
    </source>
</evidence>
<feature type="compositionally biased region" description="Basic and acidic residues" evidence="20">
    <location>
        <begin position="480"/>
        <end position="490"/>
    </location>
</feature>
<evidence type="ECO:0000256" key="12">
    <source>
        <dbReference type="ARBA" id="ARBA00022840"/>
    </source>
</evidence>
<keyword evidence="12 18" id="KW-0067">ATP-binding</keyword>
<feature type="binding site" evidence="19">
    <location>
        <position position="103"/>
    </location>
    <ligand>
        <name>Mg(2+)</name>
        <dbReference type="ChEBI" id="CHEBI:18420"/>
        <label>1</label>
    </ligand>
</feature>
<keyword evidence="8 17" id="KW-0436">Ligase</keyword>
<feature type="region of interest" description="Disordered" evidence="20">
    <location>
        <begin position="469"/>
        <end position="490"/>
    </location>
</feature>
<dbReference type="InterPro" id="IPR036615">
    <property type="entry name" value="Mur_ligase_C_dom_sf"/>
</dbReference>
<evidence type="ECO:0000256" key="2">
    <source>
        <dbReference type="ARBA" id="ARBA00004305"/>
    </source>
</evidence>
<keyword evidence="14" id="KW-0496">Mitochondrion</keyword>
<dbReference type="PIRSF" id="PIRSF038895">
    <property type="entry name" value="FPGS"/>
    <property type="match status" value="1"/>
</dbReference>
<dbReference type="PROSITE" id="PS01012">
    <property type="entry name" value="FOLYLPOLYGLU_SYNT_2"/>
    <property type="match status" value="1"/>
</dbReference>
<dbReference type="GO" id="GO:0046872">
    <property type="term" value="F:metal ion binding"/>
    <property type="evidence" value="ECO:0007669"/>
    <property type="project" value="UniProtKB-KW"/>
</dbReference>
<gene>
    <name evidence="21" type="ORF">FSP39_008658</name>
</gene>
<keyword evidence="22" id="KW-1185">Reference proteome</keyword>
<keyword evidence="6" id="KW-0963">Cytoplasm</keyword>
<dbReference type="Proteomes" id="UP001186944">
    <property type="component" value="Unassembled WGS sequence"/>
</dbReference>
<dbReference type="InterPro" id="IPR023600">
    <property type="entry name" value="Folylpolyglutamate_synth_euk"/>
</dbReference>
<dbReference type="InterPro" id="IPR036565">
    <property type="entry name" value="Mur-like_cat_sf"/>
</dbReference>
<dbReference type="GO" id="GO:0006730">
    <property type="term" value="P:one-carbon metabolic process"/>
    <property type="evidence" value="ECO:0007669"/>
    <property type="project" value="UniProtKB-KW"/>
</dbReference>
<evidence type="ECO:0000256" key="7">
    <source>
        <dbReference type="ARBA" id="ARBA00022563"/>
    </source>
</evidence>
<dbReference type="GO" id="GO:0005524">
    <property type="term" value="F:ATP binding"/>
    <property type="evidence" value="ECO:0007669"/>
    <property type="project" value="UniProtKB-KW"/>
</dbReference>
<evidence type="ECO:0000313" key="21">
    <source>
        <dbReference type="EMBL" id="KAK3087635.1"/>
    </source>
</evidence>
<dbReference type="PANTHER" id="PTHR11136">
    <property type="entry name" value="FOLYLPOLYGLUTAMATE SYNTHASE-RELATED"/>
    <property type="match status" value="1"/>
</dbReference>
<keyword evidence="11" id="KW-0999">Mitochondrion inner membrane</keyword>
<evidence type="ECO:0000256" key="11">
    <source>
        <dbReference type="ARBA" id="ARBA00022792"/>
    </source>
</evidence>
<dbReference type="GO" id="GO:0004326">
    <property type="term" value="F:tetrahydrofolylpolyglutamate synthase activity"/>
    <property type="evidence" value="ECO:0007669"/>
    <property type="project" value="UniProtKB-EC"/>
</dbReference>
<dbReference type="FunFam" id="3.40.1190.10:FF:000020">
    <property type="entry name" value="Folylpolyglutamate synthase"/>
    <property type="match status" value="1"/>
</dbReference>
<evidence type="ECO:0000256" key="5">
    <source>
        <dbReference type="ARBA" id="ARBA00008276"/>
    </source>
</evidence>
<evidence type="ECO:0000256" key="17">
    <source>
        <dbReference type="PIRNR" id="PIRNR038895"/>
    </source>
</evidence>
<comment type="similarity">
    <text evidence="5 17">Belongs to the folylpolyglutamate synthase family.</text>
</comment>
<sequence length="607" mass="67427">MSSIVSSACAIDAHRGYEEAVKTLNTLQSNAQTIEKMRKERDKKSHLNIPKMIKYAQRTGVTLDDIDNLNVIHVSGTKGKGSTCAFCESILRHHGYKTGFFSSPHLVEVRERFRINGQPISRSMFADYFWEVYSKLIGSKDAEESGGMPAYFAFLTVMAFNMFKQEKVDVAIIEVGIGGQYDSTNLIRKPVVCGVTSLGLDHVSILGETVEKIAWHKAGIFKPGVPAFSSPQHEGAMKVLQDRANEIGNRLDVVSPLAERDQDGNKLRLGICGHVQQHNAALAVQLCKTFMRTRRKSTTQEESETDQTKNKDLSQDSDLESLHISTKKGLELCRWPGRTQVLRRPGLTYFLDGAHTVESIQQCVEWFQEASERDTREHKGRVARVVVFNSTGDRDPSSLIEPLMDCDFDAAVFCPNLAFATSTSADTTNLTVSKESQLNRVLLNKHAWEKLMEKRKKFSYDKTGSKTADVSTHYDTGSDVDGKTNGTDHVKSEEDLMNCSRPKIPRRDGMYINGSVDINGTVCTADGRKDSQAICDKHSGTVTREFSSIYTALQWATQGRELALDTEIDLEEEIPSHLRDVDHIQVLVTGSLHLVGGILGVVGTTND</sequence>
<feature type="binding site" evidence="18">
    <location>
        <position position="338"/>
    </location>
    <ligand>
        <name>ATP</name>
        <dbReference type="ChEBI" id="CHEBI:30616"/>
    </ligand>
</feature>
<dbReference type="AlphaFoldDB" id="A0AA88XLJ5"/>
<comment type="function">
    <text evidence="17">Catalyzes conversion of folates to polyglutamate derivatives allowing concentration of folate compounds in the cell and the intracellular retention of these cofactors, which are important substrates for most of the folate-dependent enzymes that are involved in one-carbon transfer reactions involved in purine, pyrimidine and amino acid synthesis.</text>
</comment>
<name>A0AA88XLJ5_PINIB</name>
<dbReference type="NCBIfam" id="TIGR01499">
    <property type="entry name" value="folC"/>
    <property type="match status" value="1"/>
</dbReference>
<dbReference type="SUPFAM" id="SSF53244">
    <property type="entry name" value="MurD-like peptide ligases, peptide-binding domain"/>
    <property type="match status" value="1"/>
</dbReference>
<evidence type="ECO:0000256" key="3">
    <source>
        <dbReference type="ARBA" id="ARBA00004496"/>
    </source>
</evidence>
<dbReference type="Gene3D" id="3.40.1190.10">
    <property type="entry name" value="Mur-like, catalytic domain"/>
    <property type="match status" value="1"/>
</dbReference>
<keyword evidence="7 17" id="KW-0554">One-carbon metabolism</keyword>
<evidence type="ECO:0000256" key="8">
    <source>
        <dbReference type="ARBA" id="ARBA00022598"/>
    </source>
</evidence>
<dbReference type="PANTHER" id="PTHR11136:SF5">
    <property type="entry name" value="FOLYLPOLYGLUTAMATE SYNTHASE, MITOCHONDRIAL"/>
    <property type="match status" value="1"/>
</dbReference>
<evidence type="ECO:0000256" key="6">
    <source>
        <dbReference type="ARBA" id="ARBA00022490"/>
    </source>
</evidence>
<evidence type="ECO:0000256" key="4">
    <source>
        <dbReference type="ARBA" id="ARBA00005150"/>
    </source>
</evidence>
<dbReference type="EMBL" id="VSWD01000011">
    <property type="protein sequence ID" value="KAK3087635.1"/>
    <property type="molecule type" value="Genomic_DNA"/>
</dbReference>
<dbReference type="InterPro" id="IPR001645">
    <property type="entry name" value="Folylpolyglutamate_synth"/>
</dbReference>
<dbReference type="Gene3D" id="3.90.190.20">
    <property type="entry name" value="Mur ligase, C-terminal domain"/>
    <property type="match status" value="1"/>
</dbReference>
<feature type="binding site" evidence="18">
    <location>
        <position position="352"/>
    </location>
    <ligand>
        <name>ATP</name>
        <dbReference type="ChEBI" id="CHEBI:30616"/>
    </ligand>
</feature>
<comment type="pathway">
    <text evidence="4 17">Cofactor biosynthesis; tetrahydrofolylpolyglutamate biosynthesis.</text>
</comment>
<feature type="region of interest" description="Disordered" evidence="20">
    <location>
        <begin position="295"/>
        <end position="318"/>
    </location>
</feature>
<evidence type="ECO:0000256" key="10">
    <source>
        <dbReference type="ARBA" id="ARBA00022741"/>
    </source>
</evidence>
<comment type="catalytic activity">
    <reaction evidence="16 17">
        <text>(6S)-5,6,7,8-tetrahydrofolyl-(gamma-L-Glu)(n) + L-glutamate + ATP = (6S)-5,6,7,8-tetrahydrofolyl-(gamma-L-Glu)(n+1) + ADP + phosphate + H(+)</text>
        <dbReference type="Rhea" id="RHEA:10580"/>
        <dbReference type="Rhea" id="RHEA-COMP:14738"/>
        <dbReference type="Rhea" id="RHEA-COMP:14740"/>
        <dbReference type="ChEBI" id="CHEBI:15378"/>
        <dbReference type="ChEBI" id="CHEBI:29985"/>
        <dbReference type="ChEBI" id="CHEBI:30616"/>
        <dbReference type="ChEBI" id="CHEBI:43474"/>
        <dbReference type="ChEBI" id="CHEBI:141005"/>
        <dbReference type="ChEBI" id="CHEBI:456216"/>
        <dbReference type="EC" id="6.3.2.17"/>
    </reaction>
</comment>
<keyword evidence="13 19" id="KW-0460">Magnesium</keyword>
<proteinExistence type="inferred from homology"/>
<dbReference type="PROSITE" id="PS01011">
    <property type="entry name" value="FOLYLPOLYGLU_SYNT_1"/>
    <property type="match status" value="1"/>
</dbReference>
<comment type="caution">
    <text evidence="21">The sequence shown here is derived from an EMBL/GenBank/DDBJ whole genome shotgun (WGS) entry which is preliminary data.</text>
</comment>
<evidence type="ECO:0000256" key="9">
    <source>
        <dbReference type="ARBA" id="ARBA00022723"/>
    </source>
</evidence>
<dbReference type="EC" id="6.3.2.17" evidence="17"/>
<evidence type="ECO:0000256" key="14">
    <source>
        <dbReference type="ARBA" id="ARBA00023128"/>
    </source>
</evidence>
<feature type="binding site" evidence="19">
    <location>
        <position position="174"/>
    </location>
    <ligand>
        <name>Mg(2+)</name>
        <dbReference type="ChEBI" id="CHEBI:18420"/>
        <label>1</label>
    </ligand>
</feature>
<dbReference type="InterPro" id="IPR018109">
    <property type="entry name" value="Folylpolyglutamate_synth_CS"/>
</dbReference>
<evidence type="ECO:0000313" key="22">
    <source>
        <dbReference type="Proteomes" id="UP001186944"/>
    </source>
</evidence>
<comment type="subcellular location">
    <subcellularLocation>
        <location evidence="3">Cytoplasm</location>
    </subcellularLocation>
    <subcellularLocation>
        <location evidence="1">Mitochondrion inner membrane</location>
    </subcellularLocation>
    <subcellularLocation>
        <location evidence="2">Mitochondrion matrix</location>
    </subcellularLocation>
</comment>
<keyword evidence="9 19" id="KW-0479">Metal-binding</keyword>
<dbReference type="SUPFAM" id="SSF53623">
    <property type="entry name" value="MurD-like peptide ligases, catalytic domain"/>
    <property type="match status" value="1"/>
</dbReference>
<dbReference type="GO" id="GO:0005743">
    <property type="term" value="C:mitochondrial inner membrane"/>
    <property type="evidence" value="ECO:0007669"/>
    <property type="project" value="UniProtKB-SubCell"/>
</dbReference>
<evidence type="ECO:0000256" key="20">
    <source>
        <dbReference type="SAM" id="MobiDB-lite"/>
    </source>
</evidence>
<accession>A0AA88XLJ5</accession>
<keyword evidence="15" id="KW-0472">Membrane</keyword>
<comment type="cofactor">
    <cofactor evidence="17">
        <name>a monovalent cation</name>
        <dbReference type="ChEBI" id="CHEBI:60242"/>
    </cofactor>
    <text evidence="17">A monovalent cation.</text>
</comment>
<evidence type="ECO:0000256" key="16">
    <source>
        <dbReference type="ARBA" id="ARBA00047493"/>
    </source>
</evidence>
<evidence type="ECO:0000256" key="1">
    <source>
        <dbReference type="ARBA" id="ARBA00004273"/>
    </source>
</evidence>
<organism evidence="21 22">
    <name type="scientific">Pinctada imbricata</name>
    <name type="common">Atlantic pearl-oyster</name>
    <name type="synonym">Pinctada martensii</name>
    <dbReference type="NCBI Taxonomy" id="66713"/>
    <lineage>
        <taxon>Eukaryota</taxon>
        <taxon>Metazoa</taxon>
        <taxon>Spiralia</taxon>
        <taxon>Lophotrochozoa</taxon>
        <taxon>Mollusca</taxon>
        <taxon>Bivalvia</taxon>
        <taxon>Autobranchia</taxon>
        <taxon>Pteriomorphia</taxon>
        <taxon>Pterioida</taxon>
        <taxon>Pterioidea</taxon>
        <taxon>Pteriidae</taxon>
        <taxon>Pinctada</taxon>
    </lineage>
</organism>